<keyword evidence="10" id="KW-1185">Reference proteome</keyword>
<proteinExistence type="inferred from homology"/>
<dbReference type="PROSITE" id="PS00028">
    <property type="entry name" value="ZINC_FINGER_C2H2_1"/>
    <property type="match status" value="1"/>
</dbReference>
<dbReference type="EMBL" id="VYZN01000001">
    <property type="protein sequence ID" value="KAE9545658.1"/>
    <property type="molecule type" value="Genomic_DNA"/>
</dbReference>
<dbReference type="InterPro" id="IPR018289">
    <property type="entry name" value="MULE_transposase_dom"/>
</dbReference>
<keyword evidence="2" id="KW-0698">rRNA processing</keyword>
<dbReference type="Pfam" id="PF01728">
    <property type="entry name" value="FtsJ"/>
    <property type="match status" value="1"/>
</dbReference>
<dbReference type="PANTHER" id="PTHR10920">
    <property type="entry name" value="RIBOSOMAL RNA METHYLTRANSFERASE"/>
    <property type="match status" value="1"/>
</dbReference>
<dbReference type="SMART" id="SM00355">
    <property type="entry name" value="ZnF_C2H2"/>
    <property type="match status" value="3"/>
</dbReference>
<evidence type="ECO:0000259" key="8">
    <source>
        <dbReference type="PROSITE" id="PS50157"/>
    </source>
</evidence>
<evidence type="ECO:0000256" key="3">
    <source>
        <dbReference type="ARBA" id="ARBA00022603"/>
    </source>
</evidence>
<name>A0A6G0U954_APHGL</name>
<dbReference type="AlphaFoldDB" id="A0A6G0U954"/>
<evidence type="ECO:0000256" key="5">
    <source>
        <dbReference type="ARBA" id="ARBA00022691"/>
    </source>
</evidence>
<feature type="domain" description="C2H2-type" evidence="8">
    <location>
        <begin position="32"/>
        <end position="63"/>
    </location>
</feature>
<dbReference type="SUPFAM" id="SSF53335">
    <property type="entry name" value="S-adenosyl-L-methionine-dependent methyltransferases"/>
    <property type="match status" value="1"/>
</dbReference>
<dbReference type="PANTHER" id="PTHR10920:SF18">
    <property type="entry name" value="RRNA METHYLTRANSFERASE 2, MITOCHONDRIAL"/>
    <property type="match status" value="1"/>
</dbReference>
<dbReference type="Gene3D" id="3.30.160.60">
    <property type="entry name" value="Classic Zinc Finger"/>
    <property type="match status" value="1"/>
</dbReference>
<keyword evidence="5" id="KW-0949">S-adenosyl-L-methionine</keyword>
<dbReference type="InterPro" id="IPR036236">
    <property type="entry name" value="Znf_C2H2_sf"/>
</dbReference>
<evidence type="ECO:0000256" key="2">
    <source>
        <dbReference type="ARBA" id="ARBA00022552"/>
    </source>
</evidence>
<keyword evidence="7" id="KW-0862">Zinc</keyword>
<dbReference type="Pfam" id="PF10551">
    <property type="entry name" value="MULE"/>
    <property type="match status" value="1"/>
</dbReference>
<dbReference type="GO" id="GO:0008650">
    <property type="term" value="F:rRNA (uridine-2'-O-)-methyltransferase activity"/>
    <property type="evidence" value="ECO:0007669"/>
    <property type="project" value="TreeGrafter"/>
</dbReference>
<dbReference type="InterPro" id="IPR029063">
    <property type="entry name" value="SAM-dependent_MTases_sf"/>
</dbReference>
<evidence type="ECO:0000256" key="6">
    <source>
        <dbReference type="ARBA" id="ARBA00041184"/>
    </source>
</evidence>
<dbReference type="OrthoDB" id="20105at2759"/>
<dbReference type="InterPro" id="IPR002877">
    <property type="entry name" value="RNA_MeTrfase_FtsJ_dom"/>
</dbReference>
<reference evidence="9 10" key="1">
    <citation type="submission" date="2019-08" db="EMBL/GenBank/DDBJ databases">
        <title>The genome of the soybean aphid Biotype 1, its phylome, world population structure and adaptation to the North American continent.</title>
        <authorList>
            <person name="Giordano R."/>
            <person name="Donthu R.K."/>
            <person name="Hernandez A.G."/>
            <person name="Wright C.L."/>
            <person name="Zimin A.V."/>
        </authorList>
    </citation>
    <scope>NUCLEOTIDE SEQUENCE [LARGE SCALE GENOMIC DNA]</scope>
    <source>
        <tissue evidence="9">Whole aphids</tissue>
    </source>
</reference>
<dbReference type="GO" id="GO:0008270">
    <property type="term" value="F:zinc ion binding"/>
    <property type="evidence" value="ECO:0007669"/>
    <property type="project" value="UniProtKB-KW"/>
</dbReference>
<evidence type="ECO:0000256" key="4">
    <source>
        <dbReference type="ARBA" id="ARBA00022679"/>
    </source>
</evidence>
<dbReference type="Gene3D" id="3.40.50.150">
    <property type="entry name" value="Vaccinia Virus protein VP39"/>
    <property type="match status" value="1"/>
</dbReference>
<dbReference type="InterPro" id="IPR013087">
    <property type="entry name" value="Znf_C2H2_type"/>
</dbReference>
<protein>
    <recommendedName>
        <fullName evidence="6">rRNA methyltransferase 2, mitochondrial</fullName>
    </recommendedName>
</protein>
<dbReference type="SUPFAM" id="SSF57667">
    <property type="entry name" value="beta-beta-alpha zinc fingers"/>
    <property type="match status" value="1"/>
</dbReference>
<evidence type="ECO:0000313" key="10">
    <source>
        <dbReference type="Proteomes" id="UP000475862"/>
    </source>
</evidence>
<accession>A0A6G0U954</accession>
<keyword evidence="7" id="KW-0479">Metal-binding</keyword>
<keyword evidence="7" id="KW-0863">Zinc-finger</keyword>
<dbReference type="InterPro" id="IPR050082">
    <property type="entry name" value="RNA_methyltr_RlmE"/>
</dbReference>
<evidence type="ECO:0000313" key="9">
    <source>
        <dbReference type="EMBL" id="KAE9545658.1"/>
    </source>
</evidence>
<gene>
    <name evidence="9" type="ORF">AGLY_001201</name>
</gene>
<evidence type="ECO:0000256" key="1">
    <source>
        <dbReference type="ARBA" id="ARBA00009258"/>
    </source>
</evidence>
<sequence>MFTCTTCGLQYNSRSGFYKHIRTKHEKEEKRHICDKCNTSFSKKLDLIKHLRHEMQNHTLKNKLICSFKECNKTFSTFKTYQLYLNITHMVDINNETLNFEIFEVHKKDNQLIVEYSSTHLWHQNEIGKLRLTTADRAQLAGKLSTGVPIQKVLNDVRDCMEGTALKRLHLIEKRDLHNIKRDYNINKCFTKRHENDFMSVKLWAEQLAKGSNNPILYFKHQGQDDIATHLGKDDFCIIIMTDFQAEMLVKFGNDKICVGGTHGLNSYSFQLYTLLVVDEYGNGIPVAFCFSNKSDTATYTLFFKTVKTLVGIIKSYVFMSDDKPAFYNAWCSVMGPVSKQLLCTWHVLRSWNKNLSKIHYHEKKAIVFKTLKSLMYETDENAFNTELLKILNYLQNDLDTADFGNYFATTYCSRVEKWAFFNQKYVGINTNMYLEALHKNLKYCYLEGKQCRRLDSSINALLLLVRDKFFERVIKITKQKKSSKLLKIISSHNKSVNISSNMITETEPNMWIVTSETELNIKYVIEKYNVLYFNICKHIHAIAKLNVVMNTKHEDNVISLPAIDENIILGSTAGIFSSTSLTDEINTKMEIIIGMHNRAGAINEESQKHILKHCNKIIELLTNESKPMPTDKNTVNIKKNVEKQPRFFTKNKNNKHEFPQLSSSEESAYSNCLNIILSPNVILEFKSFMMEKITFCKSGSFLKTFTRNHSSKEWLLRQKTDPYVEKAKIKSYRCRSAFKLLQMDDRFSILKPGQCVIDIGAAPGSWSQVAASKINSTSTNSEIPTGLLIGIDLQQMYPIKGVTLLGNSDFTSPKTWQKIKELLNGRPIDVVLSDMAPNASGVKHLDHDLIIKLAYSVIKFAVLNSNVGATCLIKILDGNQNSEIENTLLKFYSNVKFVKPEASRSDSAEKYLLARGFKGLKQS</sequence>
<feature type="domain" description="C2H2-type" evidence="8">
    <location>
        <begin position="2"/>
        <end position="30"/>
    </location>
</feature>
<dbReference type="HAMAP" id="MF_01547">
    <property type="entry name" value="RNA_methyltr_E"/>
    <property type="match status" value="1"/>
</dbReference>
<dbReference type="Proteomes" id="UP000475862">
    <property type="component" value="Unassembled WGS sequence"/>
</dbReference>
<keyword evidence="3" id="KW-0489">Methyltransferase</keyword>
<comment type="similarity">
    <text evidence="1">Belongs to the class I-like SAM-binding methyltransferase superfamily. RNA methyltransferase RlmE family.</text>
</comment>
<organism evidence="9 10">
    <name type="scientific">Aphis glycines</name>
    <name type="common">Soybean aphid</name>
    <dbReference type="NCBI Taxonomy" id="307491"/>
    <lineage>
        <taxon>Eukaryota</taxon>
        <taxon>Metazoa</taxon>
        <taxon>Ecdysozoa</taxon>
        <taxon>Arthropoda</taxon>
        <taxon>Hexapoda</taxon>
        <taxon>Insecta</taxon>
        <taxon>Pterygota</taxon>
        <taxon>Neoptera</taxon>
        <taxon>Paraneoptera</taxon>
        <taxon>Hemiptera</taxon>
        <taxon>Sternorrhyncha</taxon>
        <taxon>Aphidomorpha</taxon>
        <taxon>Aphidoidea</taxon>
        <taxon>Aphididae</taxon>
        <taxon>Aphidini</taxon>
        <taxon>Aphis</taxon>
        <taxon>Aphis</taxon>
    </lineage>
</organism>
<comment type="caution">
    <text evidence="9">The sequence shown here is derived from an EMBL/GenBank/DDBJ whole genome shotgun (WGS) entry which is preliminary data.</text>
</comment>
<dbReference type="PROSITE" id="PS50157">
    <property type="entry name" value="ZINC_FINGER_C2H2_2"/>
    <property type="match status" value="2"/>
</dbReference>
<dbReference type="GO" id="GO:0005739">
    <property type="term" value="C:mitochondrion"/>
    <property type="evidence" value="ECO:0007669"/>
    <property type="project" value="TreeGrafter"/>
</dbReference>
<keyword evidence="4" id="KW-0808">Transferase</keyword>
<evidence type="ECO:0000256" key="7">
    <source>
        <dbReference type="PROSITE-ProRule" id="PRU00042"/>
    </source>
</evidence>
<dbReference type="InterPro" id="IPR015507">
    <property type="entry name" value="rRNA-MeTfrase_E"/>
</dbReference>